<dbReference type="NCBIfam" id="NF040570">
    <property type="entry name" value="guided_TnpB"/>
    <property type="match status" value="1"/>
</dbReference>
<evidence type="ECO:0000259" key="9">
    <source>
        <dbReference type="Pfam" id="PF01385"/>
    </source>
</evidence>
<dbReference type="InterPro" id="IPR010095">
    <property type="entry name" value="Cas12f1-like_TNB"/>
</dbReference>
<keyword evidence="3" id="KW-0815">Transposition</keyword>
<evidence type="ECO:0000313" key="12">
    <source>
        <dbReference type="EMBL" id="WUV45465.1"/>
    </source>
</evidence>
<dbReference type="Proteomes" id="UP001432062">
    <property type="component" value="Chromosome"/>
</dbReference>
<name>A0ABZ1YQE3_9NOCA</name>
<gene>
    <name evidence="12" type="ORF">OG563_41250</name>
</gene>
<dbReference type="InterPro" id="IPR021027">
    <property type="entry name" value="Transposase_put_HTH"/>
</dbReference>
<dbReference type="RefSeq" id="WP_329408821.1">
    <property type="nucleotide sequence ID" value="NZ_CP109441.1"/>
</dbReference>
<dbReference type="PANTHER" id="PTHR30405:SF25">
    <property type="entry name" value="RNA-GUIDED DNA ENDONUCLEASE INSQ-RELATED"/>
    <property type="match status" value="1"/>
</dbReference>
<accession>A0ABZ1YQE3</accession>
<evidence type="ECO:0000256" key="2">
    <source>
        <dbReference type="ARBA" id="ARBA00011044"/>
    </source>
</evidence>
<keyword evidence="7" id="KW-0233">DNA recombination</keyword>
<feature type="domain" description="Transposase putative helix-turn-helix" evidence="11">
    <location>
        <begin position="1"/>
        <end position="44"/>
    </location>
</feature>
<dbReference type="EMBL" id="CP109441">
    <property type="protein sequence ID" value="WUV45465.1"/>
    <property type="molecule type" value="Genomic_DNA"/>
</dbReference>
<keyword evidence="13" id="KW-1185">Reference proteome</keyword>
<proteinExistence type="inferred from homology"/>
<feature type="domain" description="Probable transposase IS891/IS1136/IS1341" evidence="9">
    <location>
        <begin position="172"/>
        <end position="284"/>
    </location>
</feature>
<keyword evidence="5" id="KW-0862">Zinc</keyword>
<keyword evidence="4" id="KW-0479">Metal-binding</keyword>
<reference evidence="12" key="1">
    <citation type="submission" date="2022-10" db="EMBL/GenBank/DDBJ databases">
        <title>The complete genomes of actinobacterial strains from the NBC collection.</title>
        <authorList>
            <person name="Joergensen T.S."/>
            <person name="Alvarez Arevalo M."/>
            <person name="Sterndorff E.B."/>
            <person name="Faurdal D."/>
            <person name="Vuksanovic O."/>
            <person name="Mourched A.-S."/>
            <person name="Charusanti P."/>
            <person name="Shaw S."/>
            <person name="Blin K."/>
            <person name="Weber T."/>
        </authorList>
    </citation>
    <scope>NUCLEOTIDE SEQUENCE</scope>
    <source>
        <strain evidence="12">NBC_01482</strain>
    </source>
</reference>
<comment type="similarity">
    <text evidence="1">In the C-terminal section; belongs to the transposase 35 family.</text>
</comment>
<evidence type="ECO:0000256" key="8">
    <source>
        <dbReference type="SAM" id="MobiDB-lite"/>
    </source>
</evidence>
<feature type="region of interest" description="Disordered" evidence="8">
    <location>
        <begin position="223"/>
        <end position="245"/>
    </location>
</feature>
<evidence type="ECO:0000256" key="5">
    <source>
        <dbReference type="ARBA" id="ARBA00022833"/>
    </source>
</evidence>
<dbReference type="Pfam" id="PF12323">
    <property type="entry name" value="HTH_OrfB_IS605"/>
    <property type="match status" value="1"/>
</dbReference>
<dbReference type="Pfam" id="PF07282">
    <property type="entry name" value="Cas12f1-like_TNB"/>
    <property type="match status" value="1"/>
</dbReference>
<feature type="domain" description="Cas12f1-like TNB" evidence="10">
    <location>
        <begin position="296"/>
        <end position="363"/>
    </location>
</feature>
<comment type="similarity">
    <text evidence="2">In the N-terminal section; belongs to the transposase 2 family.</text>
</comment>
<feature type="region of interest" description="Disordered" evidence="8">
    <location>
        <begin position="39"/>
        <end position="58"/>
    </location>
</feature>
<dbReference type="InterPro" id="IPR001959">
    <property type="entry name" value="Transposase"/>
</dbReference>
<dbReference type="PANTHER" id="PTHR30405">
    <property type="entry name" value="TRANSPOSASE"/>
    <property type="match status" value="1"/>
</dbReference>
<evidence type="ECO:0000256" key="6">
    <source>
        <dbReference type="ARBA" id="ARBA00023125"/>
    </source>
</evidence>
<keyword evidence="6" id="KW-0238">DNA-binding</keyword>
<evidence type="ECO:0000256" key="4">
    <source>
        <dbReference type="ARBA" id="ARBA00022723"/>
    </source>
</evidence>
<evidence type="ECO:0000259" key="11">
    <source>
        <dbReference type="Pfam" id="PF12323"/>
    </source>
</evidence>
<evidence type="ECO:0000313" key="13">
    <source>
        <dbReference type="Proteomes" id="UP001432062"/>
    </source>
</evidence>
<protein>
    <submittedName>
        <fullName evidence="12">Transposase</fullName>
    </submittedName>
</protein>
<dbReference type="InterPro" id="IPR051399">
    <property type="entry name" value="RNA-guided_DNA_endo/Transpos"/>
</dbReference>
<evidence type="ECO:0000256" key="7">
    <source>
        <dbReference type="ARBA" id="ARBA00023172"/>
    </source>
</evidence>
<organism evidence="12 13">
    <name type="scientific">Nocardia vinacea</name>
    <dbReference type="NCBI Taxonomy" id="96468"/>
    <lineage>
        <taxon>Bacteria</taxon>
        <taxon>Bacillati</taxon>
        <taxon>Actinomycetota</taxon>
        <taxon>Actinomycetes</taxon>
        <taxon>Mycobacteriales</taxon>
        <taxon>Nocardiaceae</taxon>
        <taxon>Nocardia</taxon>
    </lineage>
</organism>
<feature type="region of interest" description="Disordered" evidence="8">
    <location>
        <begin position="377"/>
        <end position="402"/>
    </location>
</feature>
<evidence type="ECO:0000259" key="10">
    <source>
        <dbReference type="Pfam" id="PF07282"/>
    </source>
</evidence>
<evidence type="ECO:0000256" key="1">
    <source>
        <dbReference type="ARBA" id="ARBA00008761"/>
    </source>
</evidence>
<dbReference type="Pfam" id="PF01385">
    <property type="entry name" value="OrfB_IS605"/>
    <property type="match status" value="1"/>
</dbReference>
<sequence>MQLRYNYRLNPRPGQRVALARAFGCARVVFNDALRARQDAREAGSTGPSDAELSKRLTRSKATPERAWLGEVSAVVLQQALADLNTAYRNFFASITGKRAGPRIAPPKFRSRKDSRQSIRFTKNAGFAVTAGGKLRLPKIGDVPVRWSRDLPCEPSSVTIVKDAAGRYFASFVVQVDDEPLLERDSEIGIDLGLATFAVLSDGSVIESPKFFRRAERRLRKAQQVLSRKRKSSNNRAKAKTRVARAHAKVRDTRSDWAHKHTTAIIRDNQAVYVEDLCVTGLARTRLAKSVHDAGWGMFTRLLEEKAARYGRYFVRVDRFFPSSQLCSACGHNDGKKPLSVREWECIGCGTVHDRDVNAAKNILAAGRAERLNALWRPGETEPASAPAGEAGTRRGGRSATPVRIAALLER</sequence>
<evidence type="ECO:0000256" key="3">
    <source>
        <dbReference type="ARBA" id="ARBA00022578"/>
    </source>
</evidence>